<evidence type="ECO:0000256" key="6">
    <source>
        <dbReference type="ARBA" id="ARBA00022989"/>
    </source>
</evidence>
<name>A0A6J4ISX5_9ACTN</name>
<keyword evidence="8 9" id="KW-0472">Membrane</keyword>
<evidence type="ECO:0000256" key="5">
    <source>
        <dbReference type="ARBA" id="ARBA00022927"/>
    </source>
</evidence>
<dbReference type="Pfam" id="PF02416">
    <property type="entry name" value="TatA_B_E"/>
    <property type="match status" value="1"/>
</dbReference>
<gene>
    <name evidence="9" type="primary">tatB</name>
    <name evidence="11" type="ORF">AVDCRST_MAG20-2809</name>
</gene>
<evidence type="ECO:0000256" key="4">
    <source>
        <dbReference type="ARBA" id="ARBA00022692"/>
    </source>
</evidence>
<dbReference type="GO" id="GO:0008320">
    <property type="term" value="F:protein transmembrane transporter activity"/>
    <property type="evidence" value="ECO:0007669"/>
    <property type="project" value="UniProtKB-UniRule"/>
</dbReference>
<dbReference type="GO" id="GO:0033281">
    <property type="term" value="C:TAT protein transport complex"/>
    <property type="evidence" value="ECO:0007669"/>
    <property type="project" value="UniProtKB-UniRule"/>
</dbReference>
<dbReference type="InterPro" id="IPR003369">
    <property type="entry name" value="TatA/B/E"/>
</dbReference>
<feature type="region of interest" description="Disordered" evidence="10">
    <location>
        <begin position="50"/>
        <end position="160"/>
    </location>
</feature>
<keyword evidence="4 9" id="KW-0812">Transmembrane</keyword>
<dbReference type="Gene3D" id="1.20.5.3310">
    <property type="match status" value="1"/>
</dbReference>
<accession>A0A6J4ISX5</accession>
<dbReference type="AlphaFoldDB" id="A0A6J4ISX5"/>
<comment type="similarity">
    <text evidence="9">Belongs to the TatB family.</text>
</comment>
<dbReference type="EMBL" id="CADCSY010000120">
    <property type="protein sequence ID" value="CAA9258634.1"/>
    <property type="molecule type" value="Genomic_DNA"/>
</dbReference>
<keyword evidence="2 9" id="KW-0813">Transport</keyword>
<comment type="function">
    <text evidence="9">Part of the twin-arginine translocation (Tat) system that transports large folded proteins containing a characteristic twin-arginine motif in their signal peptide across membranes. Together with TatC, TatB is part of a receptor directly interacting with Tat signal peptides. TatB may form an oligomeric binding site that transiently accommodates folded Tat precursor proteins before their translocation.</text>
</comment>
<keyword evidence="5 9" id="KW-0653">Protein transport</keyword>
<evidence type="ECO:0000256" key="9">
    <source>
        <dbReference type="HAMAP-Rule" id="MF_00237"/>
    </source>
</evidence>
<evidence type="ECO:0000256" key="7">
    <source>
        <dbReference type="ARBA" id="ARBA00023010"/>
    </source>
</evidence>
<proteinExistence type="inferred from homology"/>
<organism evidence="11">
    <name type="scientific">uncultured Acidimicrobiales bacterium</name>
    <dbReference type="NCBI Taxonomy" id="310071"/>
    <lineage>
        <taxon>Bacteria</taxon>
        <taxon>Bacillati</taxon>
        <taxon>Actinomycetota</taxon>
        <taxon>Acidimicrobiia</taxon>
        <taxon>Acidimicrobiales</taxon>
        <taxon>environmental samples</taxon>
    </lineage>
</organism>
<reference evidence="11" key="1">
    <citation type="submission" date="2020-02" db="EMBL/GenBank/DDBJ databases">
        <authorList>
            <person name="Meier V. D."/>
        </authorList>
    </citation>
    <scope>NUCLEOTIDE SEQUENCE</scope>
    <source>
        <strain evidence="11">AVDCRST_MAG20</strain>
    </source>
</reference>
<evidence type="ECO:0000256" key="8">
    <source>
        <dbReference type="ARBA" id="ARBA00023136"/>
    </source>
</evidence>
<dbReference type="NCBIfam" id="TIGR01410">
    <property type="entry name" value="tatB"/>
    <property type="match status" value="1"/>
</dbReference>
<dbReference type="PANTHER" id="PTHR33162:SF1">
    <property type="entry name" value="SEC-INDEPENDENT PROTEIN TRANSLOCASE PROTEIN TATA, CHLOROPLASTIC"/>
    <property type="match status" value="1"/>
</dbReference>
<sequence>MFNVGTPELLVILLVALIVLGPSKLPDAARQVGKFVGELRRMSSGFQDELRDAMQEPVTSVKQTLKGDPVPKATPASEVKPVSQVIDQSLPGESAAADPSASSLGGPAPEDLPALPPVPVAGSPALDEGVVPEDRAGDDDEAAAVAAPEQAESRTGADPA</sequence>
<dbReference type="HAMAP" id="MF_00237">
    <property type="entry name" value="TatB"/>
    <property type="match status" value="1"/>
</dbReference>
<evidence type="ECO:0000256" key="2">
    <source>
        <dbReference type="ARBA" id="ARBA00022448"/>
    </source>
</evidence>
<dbReference type="PRINTS" id="PR01506">
    <property type="entry name" value="TATBPROTEIN"/>
</dbReference>
<evidence type="ECO:0000313" key="11">
    <source>
        <dbReference type="EMBL" id="CAA9258634.1"/>
    </source>
</evidence>
<evidence type="ECO:0000256" key="3">
    <source>
        <dbReference type="ARBA" id="ARBA00022475"/>
    </source>
</evidence>
<comment type="subunit">
    <text evidence="9">The Tat system comprises two distinct complexes: a TatABC complex, containing multiple copies of TatA, TatB and TatC subunits, and a separate TatA complex, containing only TatA subunits. Substrates initially bind to the TatABC complex, which probably triggers association of the separate TatA complex to form the active translocon.</text>
</comment>
<keyword evidence="3 9" id="KW-1003">Cell membrane</keyword>
<comment type="subcellular location">
    <subcellularLocation>
        <location evidence="9">Cell membrane</location>
        <topology evidence="9">Single-pass membrane protein</topology>
    </subcellularLocation>
    <subcellularLocation>
        <location evidence="1">Membrane</location>
        <topology evidence="1">Single-pass membrane protein</topology>
    </subcellularLocation>
</comment>
<evidence type="ECO:0000256" key="10">
    <source>
        <dbReference type="SAM" id="MobiDB-lite"/>
    </source>
</evidence>
<protein>
    <recommendedName>
        <fullName evidence="9">Sec-independent protein translocase protein TatB</fullName>
    </recommendedName>
</protein>
<dbReference type="InterPro" id="IPR018448">
    <property type="entry name" value="TatB"/>
</dbReference>
<keyword evidence="6 9" id="KW-1133">Transmembrane helix</keyword>
<evidence type="ECO:0000256" key="1">
    <source>
        <dbReference type="ARBA" id="ARBA00004167"/>
    </source>
</evidence>
<keyword evidence="7 9" id="KW-0811">Translocation</keyword>
<dbReference type="GO" id="GO:0043953">
    <property type="term" value="P:protein transport by the Tat complex"/>
    <property type="evidence" value="ECO:0007669"/>
    <property type="project" value="UniProtKB-UniRule"/>
</dbReference>
<dbReference type="PANTHER" id="PTHR33162">
    <property type="entry name" value="SEC-INDEPENDENT PROTEIN TRANSLOCASE PROTEIN TATA, CHLOROPLASTIC"/>
    <property type="match status" value="1"/>
</dbReference>